<accession>A0ABP6QL90</accession>
<dbReference type="InterPro" id="IPR036086">
    <property type="entry name" value="ParB/Sulfiredoxin_sf"/>
</dbReference>
<dbReference type="RefSeq" id="WP_344837351.1">
    <property type="nucleotide sequence ID" value="NZ_BAAAUV010000030.1"/>
</dbReference>
<feature type="region of interest" description="Disordered" evidence="1">
    <location>
        <begin position="215"/>
        <end position="247"/>
    </location>
</feature>
<dbReference type="SMART" id="SM00470">
    <property type="entry name" value="ParB"/>
    <property type="match status" value="1"/>
</dbReference>
<feature type="compositionally biased region" description="Basic and acidic residues" evidence="1">
    <location>
        <begin position="215"/>
        <end position="227"/>
    </location>
</feature>
<dbReference type="Gene3D" id="3.90.1530.10">
    <property type="entry name" value="Conserved hypothetical protein from pyrococcus furiosus pfu- 392566-001, ParB domain"/>
    <property type="match status" value="1"/>
</dbReference>
<dbReference type="InterPro" id="IPR003115">
    <property type="entry name" value="ParB_N"/>
</dbReference>
<evidence type="ECO:0000313" key="3">
    <source>
        <dbReference type="EMBL" id="GAA3236429.1"/>
    </source>
</evidence>
<organism evidence="3 4">
    <name type="scientific">Actinocorallia longicatena</name>
    <dbReference type="NCBI Taxonomy" id="111803"/>
    <lineage>
        <taxon>Bacteria</taxon>
        <taxon>Bacillati</taxon>
        <taxon>Actinomycetota</taxon>
        <taxon>Actinomycetes</taxon>
        <taxon>Streptosporangiales</taxon>
        <taxon>Thermomonosporaceae</taxon>
        <taxon>Actinocorallia</taxon>
    </lineage>
</organism>
<gene>
    <name evidence="3" type="ORF">GCM10010468_70690</name>
</gene>
<dbReference type="EMBL" id="BAAAUV010000030">
    <property type="protein sequence ID" value="GAA3236429.1"/>
    <property type="molecule type" value="Genomic_DNA"/>
</dbReference>
<dbReference type="Proteomes" id="UP001501237">
    <property type="component" value="Unassembled WGS sequence"/>
</dbReference>
<reference evidence="4" key="1">
    <citation type="journal article" date="2019" name="Int. J. Syst. Evol. Microbiol.">
        <title>The Global Catalogue of Microorganisms (GCM) 10K type strain sequencing project: providing services to taxonomists for standard genome sequencing and annotation.</title>
        <authorList>
            <consortium name="The Broad Institute Genomics Platform"/>
            <consortium name="The Broad Institute Genome Sequencing Center for Infectious Disease"/>
            <person name="Wu L."/>
            <person name="Ma J."/>
        </authorList>
    </citation>
    <scope>NUCLEOTIDE SEQUENCE [LARGE SCALE GENOMIC DNA]</scope>
    <source>
        <strain evidence="4">JCM 9377</strain>
    </source>
</reference>
<proteinExistence type="predicted"/>
<evidence type="ECO:0000259" key="2">
    <source>
        <dbReference type="SMART" id="SM00470"/>
    </source>
</evidence>
<name>A0ABP6QL90_9ACTN</name>
<sequence>MEPHGIAVEDQPVTEVEIGALSTAGSPRSGGEDDDHVAALTAAGAAWPPIVVHRPTMRVIDGRHRLRAAAAMGRATISAVFFDGPEPDAFVLAVRENVTHGLPLTMADRRRAAECIIASHPRWSDRMIASVAGLSAATVAEARARAGGAAAAAESRVGQDGRVRPINGAVGRGRAAEIIRANPGYSLRRIAREAGISPETARDVRNRLLRGEDPLRPWERAGARTREQGASGGRPEPDAKAVPLGRGTTRSRNAVVERLMADPSLRSNEKGRALLQLLALHAAISDVWDELIESVPAHCSPIVADLAGDLALLWSEFEARVELKFAETG</sequence>
<evidence type="ECO:0000313" key="4">
    <source>
        <dbReference type="Proteomes" id="UP001501237"/>
    </source>
</evidence>
<evidence type="ECO:0000256" key="1">
    <source>
        <dbReference type="SAM" id="MobiDB-lite"/>
    </source>
</evidence>
<keyword evidence="4" id="KW-1185">Reference proteome</keyword>
<dbReference type="SUPFAM" id="SSF110849">
    <property type="entry name" value="ParB/Sulfiredoxin"/>
    <property type="match status" value="1"/>
</dbReference>
<feature type="domain" description="ParB-like N-terminal" evidence="2">
    <location>
        <begin position="14"/>
        <end position="98"/>
    </location>
</feature>
<comment type="caution">
    <text evidence="3">The sequence shown here is derived from an EMBL/GenBank/DDBJ whole genome shotgun (WGS) entry which is preliminary data.</text>
</comment>
<protein>
    <submittedName>
        <fullName evidence="3">ParB N-terminal domain-containing protein</fullName>
    </submittedName>
</protein>